<dbReference type="EMBL" id="CAXIPU020000631">
    <property type="protein sequence ID" value="CAL1672524.1"/>
    <property type="molecule type" value="Genomic_DNA"/>
</dbReference>
<feature type="compositionally biased region" description="Basic and acidic residues" evidence="1">
    <location>
        <begin position="8"/>
        <end position="21"/>
    </location>
</feature>
<reference evidence="2" key="1">
    <citation type="submission" date="2024-04" db="EMBL/GenBank/DDBJ databases">
        <authorList>
            <consortium name="Molecular Ecology Group"/>
        </authorList>
    </citation>
    <scope>NUCLEOTIDE SEQUENCE</scope>
</reference>
<keyword evidence="3" id="KW-1185">Reference proteome</keyword>
<feature type="region of interest" description="Disordered" evidence="1">
    <location>
        <begin position="1"/>
        <end position="21"/>
    </location>
</feature>
<evidence type="ECO:0000313" key="3">
    <source>
        <dbReference type="Proteomes" id="UP001497644"/>
    </source>
</evidence>
<accession>A0AAV2MYU3</accession>
<name>A0AAV2MYU3_9HYME</name>
<dbReference type="AlphaFoldDB" id="A0AAV2MYU3"/>
<dbReference type="Proteomes" id="UP001497644">
    <property type="component" value="Unassembled WGS sequence"/>
</dbReference>
<organism evidence="2 3">
    <name type="scientific">Lasius platythorax</name>
    <dbReference type="NCBI Taxonomy" id="488582"/>
    <lineage>
        <taxon>Eukaryota</taxon>
        <taxon>Metazoa</taxon>
        <taxon>Ecdysozoa</taxon>
        <taxon>Arthropoda</taxon>
        <taxon>Hexapoda</taxon>
        <taxon>Insecta</taxon>
        <taxon>Pterygota</taxon>
        <taxon>Neoptera</taxon>
        <taxon>Endopterygota</taxon>
        <taxon>Hymenoptera</taxon>
        <taxon>Apocrita</taxon>
        <taxon>Aculeata</taxon>
        <taxon>Formicoidea</taxon>
        <taxon>Formicidae</taxon>
        <taxon>Formicinae</taxon>
        <taxon>Lasius</taxon>
        <taxon>Lasius</taxon>
    </lineage>
</organism>
<sequence length="66" mass="7669">MKTFAENMQRKMEEDEEKKNREILTEEIETRKSDPGAQFCTRLPTVVVVVNSVERHVSIKGILYDA</sequence>
<evidence type="ECO:0000313" key="2">
    <source>
        <dbReference type="EMBL" id="CAL1672524.1"/>
    </source>
</evidence>
<evidence type="ECO:0000256" key="1">
    <source>
        <dbReference type="SAM" id="MobiDB-lite"/>
    </source>
</evidence>
<comment type="caution">
    <text evidence="2">The sequence shown here is derived from an EMBL/GenBank/DDBJ whole genome shotgun (WGS) entry which is preliminary data.</text>
</comment>
<gene>
    <name evidence="2" type="ORF">LPLAT_LOCUS8328</name>
</gene>
<protein>
    <submittedName>
        <fullName evidence="2">Uncharacterized protein</fullName>
    </submittedName>
</protein>
<proteinExistence type="predicted"/>